<evidence type="ECO:0000313" key="2">
    <source>
        <dbReference type="EMBL" id="MSR91635.1"/>
    </source>
</evidence>
<keyword evidence="3" id="KW-1185">Reference proteome</keyword>
<dbReference type="CDD" id="cd01948">
    <property type="entry name" value="EAL"/>
    <property type="match status" value="1"/>
</dbReference>
<organism evidence="2 3">
    <name type="scientific">Inconstantimicrobium porci</name>
    <dbReference type="NCBI Taxonomy" id="2652291"/>
    <lineage>
        <taxon>Bacteria</taxon>
        <taxon>Bacillati</taxon>
        <taxon>Bacillota</taxon>
        <taxon>Clostridia</taxon>
        <taxon>Eubacteriales</taxon>
        <taxon>Clostridiaceae</taxon>
        <taxon>Inconstantimicrobium</taxon>
    </lineage>
</organism>
<evidence type="ECO:0000313" key="3">
    <source>
        <dbReference type="Proteomes" id="UP000460287"/>
    </source>
</evidence>
<dbReference type="SUPFAM" id="SSF141868">
    <property type="entry name" value="EAL domain-like"/>
    <property type="match status" value="1"/>
</dbReference>
<proteinExistence type="predicted"/>
<dbReference type="Gene3D" id="3.20.20.450">
    <property type="entry name" value="EAL domain"/>
    <property type="match status" value="1"/>
</dbReference>
<dbReference type="PROSITE" id="PS50883">
    <property type="entry name" value="EAL"/>
    <property type="match status" value="1"/>
</dbReference>
<dbReference type="InterPro" id="IPR035919">
    <property type="entry name" value="EAL_sf"/>
</dbReference>
<name>A0A7X2T1W5_9CLOT</name>
<dbReference type="AlphaFoldDB" id="A0A7X2T1W5"/>
<protein>
    <submittedName>
        <fullName evidence="2">EAL domain-containing protein</fullName>
    </submittedName>
</protein>
<accession>A0A7X2T1W5</accession>
<dbReference type="PANTHER" id="PTHR33121:SF70">
    <property type="entry name" value="SIGNALING PROTEIN YKOW"/>
    <property type="match status" value="1"/>
</dbReference>
<dbReference type="GO" id="GO:0071111">
    <property type="term" value="F:cyclic-guanylate-specific phosphodiesterase activity"/>
    <property type="evidence" value="ECO:0007669"/>
    <property type="project" value="InterPro"/>
</dbReference>
<comment type="caution">
    <text evidence="2">The sequence shown here is derived from an EMBL/GenBank/DDBJ whole genome shotgun (WGS) entry which is preliminary data.</text>
</comment>
<dbReference type="PANTHER" id="PTHR33121">
    <property type="entry name" value="CYCLIC DI-GMP PHOSPHODIESTERASE PDEF"/>
    <property type="match status" value="1"/>
</dbReference>
<dbReference type="InterPro" id="IPR050706">
    <property type="entry name" value="Cyclic-di-GMP_PDE-like"/>
</dbReference>
<reference evidence="2 3" key="1">
    <citation type="submission" date="2019-08" db="EMBL/GenBank/DDBJ databases">
        <title>In-depth cultivation of the pig gut microbiome towards novel bacterial diversity and tailored functional studies.</title>
        <authorList>
            <person name="Wylensek D."/>
            <person name="Hitch T.C.A."/>
            <person name="Clavel T."/>
        </authorList>
    </citation>
    <scope>NUCLEOTIDE SEQUENCE [LARGE SCALE GENOMIC DNA]</scope>
    <source>
        <strain evidence="2 3">WCA-383-APC-5B</strain>
    </source>
</reference>
<dbReference type="EMBL" id="VULX01000013">
    <property type="protein sequence ID" value="MSR91635.1"/>
    <property type="molecule type" value="Genomic_DNA"/>
</dbReference>
<dbReference type="RefSeq" id="WP_154531530.1">
    <property type="nucleotide sequence ID" value="NZ_VULX01000013.1"/>
</dbReference>
<sequence>MLINNIELVNDTMRKLKKVGFRFSFDDFGTGYSSLSYLSKMHLDELKFDRGFTNSSMKEPKDRIILQQVTSMAKKLGLDIVSEGVEDKEQYDMMKNIGCTYYQGYYYSKPVPFDEFLNLLNKDHKEED</sequence>
<dbReference type="Proteomes" id="UP000460287">
    <property type="component" value="Unassembled WGS sequence"/>
</dbReference>
<evidence type="ECO:0000259" key="1">
    <source>
        <dbReference type="PROSITE" id="PS50883"/>
    </source>
</evidence>
<dbReference type="InterPro" id="IPR001633">
    <property type="entry name" value="EAL_dom"/>
</dbReference>
<dbReference type="Pfam" id="PF00563">
    <property type="entry name" value="EAL"/>
    <property type="match status" value="1"/>
</dbReference>
<dbReference type="SMART" id="SM00052">
    <property type="entry name" value="EAL"/>
    <property type="match status" value="1"/>
</dbReference>
<gene>
    <name evidence="2" type="ORF">FYJ33_09495</name>
</gene>
<feature type="domain" description="EAL" evidence="1">
    <location>
        <begin position="1"/>
        <end position="124"/>
    </location>
</feature>